<dbReference type="InterPro" id="IPR053006">
    <property type="entry name" value="Meiosis_regulatory"/>
</dbReference>
<dbReference type="EMBL" id="JANVFS010000069">
    <property type="protein sequence ID" value="KAJ4463596.1"/>
    <property type="molecule type" value="Genomic_DNA"/>
</dbReference>
<evidence type="ECO:0000313" key="3">
    <source>
        <dbReference type="Proteomes" id="UP001150238"/>
    </source>
</evidence>
<dbReference type="PANTHER" id="PTHR28094:SF1">
    <property type="entry name" value="MEIOTICALLY UP-REGULATED GENE 113 PROTEIN"/>
    <property type="match status" value="1"/>
</dbReference>
<dbReference type="Proteomes" id="UP001150238">
    <property type="component" value="Unassembled WGS sequence"/>
</dbReference>
<dbReference type="InterPro" id="IPR018306">
    <property type="entry name" value="Phage_T5_Orf172_DNA-bd"/>
</dbReference>
<reference evidence="2" key="2">
    <citation type="journal article" date="2023" name="Proc. Natl. Acad. Sci. U.S.A.">
        <title>A global phylogenomic analysis of the shiitake genus Lentinula.</title>
        <authorList>
            <person name="Sierra-Patev S."/>
            <person name="Min B."/>
            <person name="Naranjo-Ortiz M."/>
            <person name="Looney B."/>
            <person name="Konkel Z."/>
            <person name="Slot J.C."/>
            <person name="Sakamoto Y."/>
            <person name="Steenwyk J.L."/>
            <person name="Rokas A."/>
            <person name="Carro J."/>
            <person name="Camarero S."/>
            <person name="Ferreira P."/>
            <person name="Molpeceres G."/>
            <person name="Ruiz-Duenas F.J."/>
            <person name="Serrano A."/>
            <person name="Henrissat B."/>
            <person name="Drula E."/>
            <person name="Hughes K.W."/>
            <person name="Mata J.L."/>
            <person name="Ishikawa N.K."/>
            <person name="Vargas-Isla R."/>
            <person name="Ushijima S."/>
            <person name="Smith C.A."/>
            <person name="Donoghue J."/>
            <person name="Ahrendt S."/>
            <person name="Andreopoulos W."/>
            <person name="He G."/>
            <person name="LaButti K."/>
            <person name="Lipzen A."/>
            <person name="Ng V."/>
            <person name="Riley R."/>
            <person name="Sandor L."/>
            <person name="Barry K."/>
            <person name="Martinez A.T."/>
            <person name="Xiao Y."/>
            <person name="Gibbons J.G."/>
            <person name="Terashima K."/>
            <person name="Grigoriev I.V."/>
            <person name="Hibbett D."/>
        </authorList>
    </citation>
    <scope>NUCLEOTIDE SEQUENCE</scope>
    <source>
        <strain evidence="2">Sp2 HRB7682 ss15</strain>
    </source>
</reference>
<gene>
    <name evidence="2" type="ORF">C8J55DRAFT_553314</name>
</gene>
<evidence type="ECO:0000259" key="1">
    <source>
        <dbReference type="Pfam" id="PF10544"/>
    </source>
</evidence>
<sequence>MRRSLPKLQRLFNERQTRKISDADRAGYLYAYVNNNEWKIGTTNDFFRRQKQWDKSCPDISRLWLPPIKVANRRRAESLAHLMLEIACINRPRAYCHLCRRKHVEKFLFTQSWTVAWITIIEPILLTAATA</sequence>
<dbReference type="PANTHER" id="PTHR28094">
    <property type="entry name" value="MEIOTICALLY UP-REGULATED GENE 113 PROTEIN"/>
    <property type="match status" value="1"/>
</dbReference>
<dbReference type="Pfam" id="PF10544">
    <property type="entry name" value="T5orf172"/>
    <property type="match status" value="1"/>
</dbReference>
<protein>
    <recommendedName>
        <fullName evidence="1">Bacteriophage T5 Orf172 DNA-binding domain-containing protein</fullName>
    </recommendedName>
</protein>
<name>A0A9W8ZR85_9AGAR</name>
<dbReference type="AlphaFoldDB" id="A0A9W8ZR85"/>
<evidence type="ECO:0000313" key="2">
    <source>
        <dbReference type="EMBL" id="KAJ4463596.1"/>
    </source>
</evidence>
<reference evidence="2" key="1">
    <citation type="submission" date="2022-08" db="EMBL/GenBank/DDBJ databases">
        <authorList>
            <consortium name="DOE Joint Genome Institute"/>
            <person name="Min B."/>
            <person name="Riley R."/>
            <person name="Sierra-Patev S."/>
            <person name="Naranjo-Ortiz M."/>
            <person name="Looney B."/>
            <person name="Konkel Z."/>
            <person name="Slot J.C."/>
            <person name="Sakamoto Y."/>
            <person name="Steenwyk J.L."/>
            <person name="Rokas A."/>
            <person name="Carro J."/>
            <person name="Camarero S."/>
            <person name="Ferreira P."/>
            <person name="Molpeceres G."/>
            <person name="Ruiz-Duenas F.J."/>
            <person name="Serrano A."/>
            <person name="Henrissat B."/>
            <person name="Drula E."/>
            <person name="Hughes K.W."/>
            <person name="Mata J.L."/>
            <person name="Ishikawa N.K."/>
            <person name="Vargas-Isla R."/>
            <person name="Ushijima S."/>
            <person name="Smith C.A."/>
            <person name="Ahrendt S."/>
            <person name="Andreopoulos W."/>
            <person name="He G."/>
            <person name="Labutti K."/>
            <person name="Lipzen A."/>
            <person name="Ng V."/>
            <person name="Sandor L."/>
            <person name="Barry K."/>
            <person name="Martinez A.T."/>
            <person name="Xiao Y."/>
            <person name="Gibbons J.G."/>
            <person name="Terashima K."/>
            <person name="Hibbett D.S."/>
            <person name="Grigoriev I.V."/>
        </authorList>
    </citation>
    <scope>NUCLEOTIDE SEQUENCE</scope>
    <source>
        <strain evidence="2">Sp2 HRB7682 ss15</strain>
    </source>
</reference>
<comment type="caution">
    <text evidence="2">The sequence shown here is derived from an EMBL/GenBank/DDBJ whole genome shotgun (WGS) entry which is preliminary data.</text>
</comment>
<organism evidence="2 3">
    <name type="scientific">Lentinula lateritia</name>
    <dbReference type="NCBI Taxonomy" id="40482"/>
    <lineage>
        <taxon>Eukaryota</taxon>
        <taxon>Fungi</taxon>
        <taxon>Dikarya</taxon>
        <taxon>Basidiomycota</taxon>
        <taxon>Agaricomycotina</taxon>
        <taxon>Agaricomycetes</taxon>
        <taxon>Agaricomycetidae</taxon>
        <taxon>Agaricales</taxon>
        <taxon>Marasmiineae</taxon>
        <taxon>Omphalotaceae</taxon>
        <taxon>Lentinula</taxon>
    </lineage>
</organism>
<proteinExistence type="predicted"/>
<accession>A0A9W8ZR85</accession>
<feature type="domain" description="Bacteriophage T5 Orf172 DNA-binding" evidence="1">
    <location>
        <begin position="27"/>
        <end position="119"/>
    </location>
</feature>